<proteinExistence type="predicted"/>
<dbReference type="AlphaFoldDB" id="A0A4Y2VE48"/>
<name>A0A4Y2VE48_ARAVE</name>
<evidence type="ECO:0000313" key="1">
    <source>
        <dbReference type="EMBL" id="GBO23553.1"/>
    </source>
</evidence>
<reference evidence="1 2" key="1">
    <citation type="journal article" date="2019" name="Sci. Rep.">
        <title>Orb-weaving spider Araneus ventricosus genome elucidates the spidroin gene catalogue.</title>
        <authorList>
            <person name="Kono N."/>
            <person name="Nakamura H."/>
            <person name="Ohtoshi R."/>
            <person name="Moran D.A.P."/>
            <person name="Shinohara A."/>
            <person name="Yoshida Y."/>
            <person name="Fujiwara M."/>
            <person name="Mori M."/>
            <person name="Tomita M."/>
            <person name="Arakawa K."/>
        </authorList>
    </citation>
    <scope>NUCLEOTIDE SEQUENCE [LARGE SCALE GENOMIC DNA]</scope>
</reference>
<gene>
    <name evidence="1" type="ORF">AVEN_136756_1</name>
</gene>
<organism evidence="1 2">
    <name type="scientific">Araneus ventricosus</name>
    <name type="common">Orbweaver spider</name>
    <name type="synonym">Epeira ventricosa</name>
    <dbReference type="NCBI Taxonomy" id="182803"/>
    <lineage>
        <taxon>Eukaryota</taxon>
        <taxon>Metazoa</taxon>
        <taxon>Ecdysozoa</taxon>
        <taxon>Arthropoda</taxon>
        <taxon>Chelicerata</taxon>
        <taxon>Arachnida</taxon>
        <taxon>Araneae</taxon>
        <taxon>Araneomorphae</taxon>
        <taxon>Entelegynae</taxon>
        <taxon>Araneoidea</taxon>
        <taxon>Araneidae</taxon>
        <taxon>Araneus</taxon>
    </lineage>
</organism>
<evidence type="ECO:0000313" key="2">
    <source>
        <dbReference type="Proteomes" id="UP000499080"/>
    </source>
</evidence>
<protein>
    <submittedName>
        <fullName evidence="1">Uncharacterized protein</fullName>
    </submittedName>
</protein>
<accession>A0A4Y2VE48</accession>
<sequence>MNKAINEYHELVTEHELSKLRTFVLAGDRVSPLMTNTKLPDILPDSHISTKEGFVSKVDSFQFIKPYHMQIDISNMTRQQRTTLMIILLSIGSVIISDVL</sequence>
<dbReference type="Proteomes" id="UP000499080">
    <property type="component" value="Unassembled WGS sequence"/>
</dbReference>
<comment type="caution">
    <text evidence="1">The sequence shown here is derived from an EMBL/GenBank/DDBJ whole genome shotgun (WGS) entry which is preliminary data.</text>
</comment>
<dbReference type="EMBL" id="BGPR01046617">
    <property type="protein sequence ID" value="GBO23553.1"/>
    <property type="molecule type" value="Genomic_DNA"/>
</dbReference>
<keyword evidence="2" id="KW-1185">Reference proteome</keyword>